<comment type="caution">
    <text evidence="1">The sequence shown here is derived from an EMBL/GenBank/DDBJ whole genome shotgun (WGS) entry which is preliminary data.</text>
</comment>
<evidence type="ECO:0000313" key="1">
    <source>
        <dbReference type="EMBL" id="GGE30088.1"/>
    </source>
</evidence>
<keyword evidence="2" id="KW-1185">Reference proteome</keyword>
<dbReference type="EMBL" id="BMFJ01000001">
    <property type="protein sequence ID" value="GGE30088.1"/>
    <property type="molecule type" value="Genomic_DNA"/>
</dbReference>
<dbReference type="RefSeq" id="WP_188477286.1">
    <property type="nucleotide sequence ID" value="NZ_BMFJ01000001.1"/>
</dbReference>
<gene>
    <name evidence="1" type="ORF">GCM10011360_17700</name>
</gene>
<dbReference type="InterPro" id="IPR010982">
    <property type="entry name" value="Lambda_DNA-bd_dom_sf"/>
</dbReference>
<dbReference type="SUPFAM" id="SSF47413">
    <property type="entry name" value="lambda repressor-like DNA-binding domains"/>
    <property type="match status" value="1"/>
</dbReference>
<protein>
    <submittedName>
        <fullName evidence="1">Uncharacterized protein</fullName>
    </submittedName>
</protein>
<dbReference type="GO" id="GO:0003677">
    <property type="term" value="F:DNA binding"/>
    <property type="evidence" value="ECO:0007669"/>
    <property type="project" value="InterPro"/>
</dbReference>
<dbReference type="Proteomes" id="UP000612855">
    <property type="component" value="Unassembled WGS sequence"/>
</dbReference>
<proteinExistence type="predicted"/>
<reference evidence="2" key="1">
    <citation type="journal article" date="2019" name="Int. J. Syst. Evol. Microbiol.">
        <title>The Global Catalogue of Microorganisms (GCM) 10K type strain sequencing project: providing services to taxonomists for standard genome sequencing and annotation.</title>
        <authorList>
            <consortium name="The Broad Institute Genomics Platform"/>
            <consortium name="The Broad Institute Genome Sequencing Center for Infectious Disease"/>
            <person name="Wu L."/>
            <person name="Ma J."/>
        </authorList>
    </citation>
    <scope>NUCLEOTIDE SEQUENCE [LARGE SCALE GENOMIC DNA]</scope>
    <source>
        <strain evidence="2">CGMCC 1.12664</strain>
    </source>
</reference>
<organism evidence="1 2">
    <name type="scientific">Primorskyibacter flagellatus</name>
    <dbReference type="NCBI Taxonomy" id="1387277"/>
    <lineage>
        <taxon>Bacteria</taxon>
        <taxon>Pseudomonadati</taxon>
        <taxon>Pseudomonadota</taxon>
        <taxon>Alphaproteobacteria</taxon>
        <taxon>Rhodobacterales</taxon>
        <taxon>Roseobacteraceae</taxon>
        <taxon>Primorskyibacter</taxon>
    </lineage>
</organism>
<dbReference type="Gene3D" id="1.10.260.40">
    <property type="entry name" value="lambda repressor-like DNA-binding domains"/>
    <property type="match status" value="1"/>
</dbReference>
<sequence>MDPKFLKAVQDKGWHITSVTEDEVIVKCPAVGCGLFAAISERGHIPGVDPGRQRDRIDRKVETYDDIREILRDRREGLSLTIREVEDLAGFAQDHLAKMEKDNPSKTPNVQHVIEWAQALGFEMVFRPTEMTPYAIRTICETRAQVERRTNRFTIESRRRGKA</sequence>
<dbReference type="AlphaFoldDB" id="A0A917A617"/>
<accession>A0A917A617</accession>
<evidence type="ECO:0000313" key="2">
    <source>
        <dbReference type="Proteomes" id="UP000612855"/>
    </source>
</evidence>
<name>A0A917A617_9RHOB</name>